<protein>
    <submittedName>
        <fullName evidence="1">Uncharacterized protein</fullName>
    </submittedName>
</protein>
<dbReference type="Proteomes" id="UP000001055">
    <property type="component" value="Unassembled WGS sequence"/>
</dbReference>
<dbReference type="EMBL" id="CH445330">
    <property type="protein sequence ID" value="EAT88185.1"/>
    <property type="molecule type" value="Genomic_DNA"/>
</dbReference>
<dbReference type="InParanoid" id="Q0UUY9"/>
<dbReference type="RefSeq" id="XP_001794844.1">
    <property type="nucleotide sequence ID" value="XM_001794792.1"/>
</dbReference>
<evidence type="ECO:0000313" key="2">
    <source>
        <dbReference type="Proteomes" id="UP000001055"/>
    </source>
</evidence>
<evidence type="ECO:0000313" key="1">
    <source>
        <dbReference type="EMBL" id="EAT88185.1"/>
    </source>
</evidence>
<name>Q0UUY9_PHANO</name>
<proteinExistence type="predicted"/>
<dbReference type="GeneID" id="5971712"/>
<sequence length="83" mass="9138">MTLKLERRENKSPMALGWCIEGGMHWSQWGGVVAGSDTVIMILGPFWHMGANIQNNLTICADPPSLEQCTYDQPTTNESSATL</sequence>
<dbReference type="KEGG" id="pno:SNOG_04425"/>
<reference evidence="2" key="1">
    <citation type="journal article" date="2007" name="Plant Cell">
        <title>Dothideomycete-plant interactions illuminated by genome sequencing and EST analysis of the wheat pathogen Stagonospora nodorum.</title>
        <authorList>
            <person name="Hane J.K."/>
            <person name="Lowe R.G."/>
            <person name="Solomon P.S."/>
            <person name="Tan K.C."/>
            <person name="Schoch C.L."/>
            <person name="Spatafora J.W."/>
            <person name="Crous P.W."/>
            <person name="Kodira C."/>
            <person name="Birren B.W."/>
            <person name="Galagan J.E."/>
            <person name="Torriani S.F."/>
            <person name="McDonald B.A."/>
            <person name="Oliver R.P."/>
        </authorList>
    </citation>
    <scope>NUCLEOTIDE SEQUENCE [LARGE SCALE GENOMIC DNA]</scope>
    <source>
        <strain evidence="2">SN15 / ATCC MYA-4574 / FGSC 10173</strain>
    </source>
</reference>
<accession>Q0UUY9</accession>
<dbReference type="HOGENOM" id="CLU_2543336_0_0_1"/>
<dbReference type="AlphaFoldDB" id="Q0UUY9"/>
<organism evidence="1 2">
    <name type="scientific">Phaeosphaeria nodorum (strain SN15 / ATCC MYA-4574 / FGSC 10173)</name>
    <name type="common">Glume blotch fungus</name>
    <name type="synonym">Parastagonospora nodorum</name>
    <dbReference type="NCBI Taxonomy" id="321614"/>
    <lineage>
        <taxon>Eukaryota</taxon>
        <taxon>Fungi</taxon>
        <taxon>Dikarya</taxon>
        <taxon>Ascomycota</taxon>
        <taxon>Pezizomycotina</taxon>
        <taxon>Dothideomycetes</taxon>
        <taxon>Pleosporomycetidae</taxon>
        <taxon>Pleosporales</taxon>
        <taxon>Pleosporineae</taxon>
        <taxon>Phaeosphaeriaceae</taxon>
        <taxon>Parastagonospora</taxon>
    </lineage>
</organism>
<gene>
    <name evidence="1" type="ORF">SNOG_04425</name>
</gene>